<dbReference type="FunFam" id="2.30.38.10:FF:000001">
    <property type="entry name" value="Non-ribosomal peptide synthetase PvdI"/>
    <property type="match status" value="1"/>
</dbReference>
<dbReference type="InterPro" id="IPR036736">
    <property type="entry name" value="ACP-like_sf"/>
</dbReference>
<dbReference type="Gene3D" id="2.30.38.10">
    <property type="entry name" value="Luciferase, Domain 3"/>
    <property type="match status" value="1"/>
</dbReference>
<keyword evidence="3" id="KW-0596">Phosphopantetheine</keyword>
<evidence type="ECO:0000313" key="11">
    <source>
        <dbReference type="Proteomes" id="UP000190626"/>
    </source>
</evidence>
<name>A0A1V4HHN4_9BACL</name>
<keyword evidence="11" id="KW-1185">Reference proteome</keyword>
<dbReference type="FunFam" id="3.40.50.980:FF:000001">
    <property type="entry name" value="Non-ribosomal peptide synthetase"/>
    <property type="match status" value="1"/>
</dbReference>
<dbReference type="InterPro" id="IPR010060">
    <property type="entry name" value="NRPS_synth"/>
</dbReference>
<dbReference type="InterPro" id="IPR000873">
    <property type="entry name" value="AMP-dep_synth/lig_dom"/>
</dbReference>
<sequence>MNNIGGLIRIYGNVNLDLLEEAIQRFIENHEGMRLHLRLEGDEAQQYVQPYARKSLQRFDFSDASDPHIAADAWVQEEFQKPFLLYEHPLLDFALVTVRAGEHAYYLKFHHLIADGWSIRLLSEQIANVYSRLSAGETVGVEEKPSYLDYVAKEQQYLQSNRFEKDRLFWREIFTDLPEASLQKKSSFAMGRRKRFHLSREMAERVRNWTEEHKFSLNTFFVSLLFLHLHKSTQQDDLIIGTPVVNRSGVKEKNIFGMFTSTMPIRIQVDPEESLWVLMKRVGDELIRSYFHQRYPYDLLVQDLELSKQGSDGLFQLSVNYYNTLMDHEFSEGELMHDEYYSGNQYYSMQVVIKEWLGELELQFDYKTDEYADEDIEVLYDRLCHLIAVVTENGDARIGSIFLLTDSEYSREIHERNATEADYPKRPVHQLIEEHAARMPNKKAVSFDVHSLTYAELNAKANRLAHHLRRQGVTRNSLVGVHLGHSIEMLVALLGILKAGGTYVPIDPSYPANRIQHILDDSGVHVVLTDRSFASGVSYTGKLLELSTPLAEETTNPELVNELSDTAYVIYTSGSTGLPKGAMIEHRGLVNYVWWAQATYLPDEDDVIALYSSLSFDLTVTSIFPPLVAGREVVIYAENGGEFILDRILQERRVTVVKATPSHLALLRGRDSLEGSVRRWIIGGEDLKTEVAREIVKNSGGNVTVFNEYGPTETVVGCMIHRYDPTLDTGASVPIGLPISNTQIYLLDSDGQPVPTGTAGEMYISGDGVARGYLNRPELTAERFLPNPFFPERRFYKTGDLAIRTKSGQITYLGRLDHQVKISGYRIELGEIEHRLLQHRSVSDAVVLDYTDANGTKHLVAFLVTGEEVVSAFELRQHLTEALPGYMVPTYFVLLEHLPLTVNGKIDRSALPDPIETAINDELSALLDETVEAVVVQAIRDVLGIESVTATDNFYQLGGDSVKAIQVVNKLRQANIQIQTKDVLAYPVIRELAIVATNSSHALYPQTPASGTLTPTPIMSWFFSQEFLNPHHWNQSVLLELKRHLTPEKLRQSIKQLIQHHDSLRLFYDEEIQALTYLEREIPEELLLETHDLSALRSLELYDKLREVAQACKASIRLTEGPLLRAALLDLGSQGQRLLLTAHHLVVDAVSWQILLEDLATLLDGHNRLPMKTHSLQQWAEALMTYSETAAPEEEEMWIAKEGAEADEFVCSPEMDGGNSLADCETITRTFTPEETEALQVRAHEGFQTQAQDLLVAALVRAIHTHSNRDLVRLELEGHGRDPVVEGLDVARTVGWFTTMFPVAIPVHPSDWEQQIRTVKTELRNVPLKGAGYGALIYMAKRLPVRLQRGVRFNYLGEIDNQLRGLPFTFASEEHGSDICPTNHTTALLDLLAFVQDKCLTITVTYSRQRFHQATIESFMDRFADQLRKVIRFCCGQEGATFDASDFDTISLSDDELDNLFD</sequence>
<evidence type="ECO:0000313" key="10">
    <source>
        <dbReference type="EMBL" id="OPH56245.1"/>
    </source>
</evidence>
<dbReference type="Pfam" id="PF13193">
    <property type="entry name" value="AMP-binding_C"/>
    <property type="match status" value="1"/>
</dbReference>
<dbReference type="PROSITE" id="PS00012">
    <property type="entry name" value="PHOSPHOPANTETHEINE"/>
    <property type="match status" value="1"/>
</dbReference>
<dbReference type="STRING" id="1469647.BC351_28840"/>
<dbReference type="InterPro" id="IPR025110">
    <property type="entry name" value="AMP-bd_C"/>
</dbReference>
<accession>A0A1V4HHN4</accession>
<organism evidence="10 11">
    <name type="scientific">Paenibacillus ferrarius</name>
    <dbReference type="NCBI Taxonomy" id="1469647"/>
    <lineage>
        <taxon>Bacteria</taxon>
        <taxon>Bacillati</taxon>
        <taxon>Bacillota</taxon>
        <taxon>Bacilli</taxon>
        <taxon>Bacillales</taxon>
        <taxon>Paenibacillaceae</taxon>
        <taxon>Paenibacillus</taxon>
    </lineage>
</organism>
<dbReference type="EMBL" id="MBTG01000017">
    <property type="protein sequence ID" value="OPH56245.1"/>
    <property type="molecule type" value="Genomic_DNA"/>
</dbReference>
<dbReference type="InterPro" id="IPR023213">
    <property type="entry name" value="CAT-like_dom_sf"/>
</dbReference>
<dbReference type="InterPro" id="IPR010071">
    <property type="entry name" value="AA_adenyl_dom"/>
</dbReference>
<comment type="cofactor">
    <cofactor evidence="1">
        <name>pantetheine 4'-phosphate</name>
        <dbReference type="ChEBI" id="CHEBI:47942"/>
    </cofactor>
</comment>
<dbReference type="Gene3D" id="3.30.300.30">
    <property type="match status" value="1"/>
</dbReference>
<dbReference type="InterPro" id="IPR009081">
    <property type="entry name" value="PP-bd_ACP"/>
</dbReference>
<evidence type="ECO:0000256" key="3">
    <source>
        <dbReference type="ARBA" id="ARBA00022450"/>
    </source>
</evidence>
<evidence type="ECO:0000256" key="5">
    <source>
        <dbReference type="ARBA" id="ARBA00022598"/>
    </source>
</evidence>
<gene>
    <name evidence="10" type="ORF">BC351_28840</name>
</gene>
<dbReference type="FunFam" id="3.30.300.30:FF:000010">
    <property type="entry name" value="Enterobactin synthetase component F"/>
    <property type="match status" value="1"/>
</dbReference>
<dbReference type="SUPFAM" id="SSF56801">
    <property type="entry name" value="Acetyl-CoA synthetase-like"/>
    <property type="match status" value="1"/>
</dbReference>
<feature type="domain" description="Carrier" evidence="9">
    <location>
        <begin position="926"/>
        <end position="1000"/>
    </location>
</feature>
<dbReference type="InterPro" id="IPR045851">
    <property type="entry name" value="AMP-bd_C_sf"/>
</dbReference>
<dbReference type="FunFam" id="3.40.50.12780:FF:000012">
    <property type="entry name" value="Non-ribosomal peptide synthetase"/>
    <property type="match status" value="1"/>
</dbReference>
<dbReference type="Gene3D" id="1.10.1200.10">
    <property type="entry name" value="ACP-like"/>
    <property type="match status" value="1"/>
</dbReference>
<dbReference type="Gene3D" id="3.40.50.980">
    <property type="match status" value="2"/>
</dbReference>
<proteinExistence type="inferred from homology"/>
<reference evidence="11" key="1">
    <citation type="submission" date="2016-07" db="EMBL/GenBank/DDBJ databases">
        <authorList>
            <person name="Florea S."/>
            <person name="Webb J.S."/>
            <person name="Jaromczyk J."/>
            <person name="Schardl C.L."/>
        </authorList>
    </citation>
    <scope>NUCLEOTIDE SEQUENCE [LARGE SCALE GENOMIC DNA]</scope>
    <source>
        <strain evidence="11">CY1</strain>
    </source>
</reference>
<keyword evidence="8" id="KW-0511">Multifunctional enzyme</keyword>
<dbReference type="InterPro" id="IPR006162">
    <property type="entry name" value="Ppantetheine_attach_site"/>
</dbReference>
<dbReference type="InterPro" id="IPR001242">
    <property type="entry name" value="Condensation_dom"/>
</dbReference>
<dbReference type="Pfam" id="PF00668">
    <property type="entry name" value="Condensation"/>
    <property type="match status" value="2"/>
</dbReference>
<dbReference type="Pfam" id="PF00550">
    <property type="entry name" value="PP-binding"/>
    <property type="match status" value="1"/>
</dbReference>
<dbReference type="PANTHER" id="PTHR45527:SF1">
    <property type="entry name" value="FATTY ACID SYNTHASE"/>
    <property type="match status" value="1"/>
</dbReference>
<dbReference type="GO" id="GO:0017000">
    <property type="term" value="P:antibiotic biosynthetic process"/>
    <property type="evidence" value="ECO:0007669"/>
    <property type="project" value="UniProtKB-KW"/>
</dbReference>
<dbReference type="GO" id="GO:0005737">
    <property type="term" value="C:cytoplasm"/>
    <property type="evidence" value="ECO:0007669"/>
    <property type="project" value="TreeGrafter"/>
</dbReference>
<dbReference type="SUPFAM" id="SSF47336">
    <property type="entry name" value="ACP-like"/>
    <property type="match status" value="1"/>
</dbReference>
<evidence type="ECO:0000256" key="1">
    <source>
        <dbReference type="ARBA" id="ARBA00001957"/>
    </source>
</evidence>
<dbReference type="GO" id="GO:0008610">
    <property type="term" value="P:lipid biosynthetic process"/>
    <property type="evidence" value="ECO:0007669"/>
    <property type="project" value="UniProtKB-ARBA"/>
</dbReference>
<dbReference type="Pfam" id="PF00501">
    <property type="entry name" value="AMP-binding"/>
    <property type="match status" value="1"/>
</dbReference>
<dbReference type="Gene3D" id="3.30.559.10">
    <property type="entry name" value="Chloramphenicol acetyltransferase-like domain"/>
    <property type="match status" value="2"/>
</dbReference>
<keyword evidence="6" id="KW-0677">Repeat</keyword>
<evidence type="ECO:0000256" key="8">
    <source>
        <dbReference type="ARBA" id="ARBA00023268"/>
    </source>
</evidence>
<dbReference type="NCBIfam" id="TIGR01720">
    <property type="entry name" value="NRPS-para261"/>
    <property type="match status" value="1"/>
</dbReference>
<dbReference type="InterPro" id="IPR020845">
    <property type="entry name" value="AMP-binding_CS"/>
</dbReference>
<dbReference type="GO" id="GO:0016874">
    <property type="term" value="F:ligase activity"/>
    <property type="evidence" value="ECO:0007669"/>
    <property type="project" value="UniProtKB-KW"/>
</dbReference>
<evidence type="ECO:0000256" key="4">
    <source>
        <dbReference type="ARBA" id="ARBA00022553"/>
    </source>
</evidence>
<dbReference type="GO" id="GO:0043041">
    <property type="term" value="P:amino acid activation for nonribosomal peptide biosynthetic process"/>
    <property type="evidence" value="ECO:0007669"/>
    <property type="project" value="TreeGrafter"/>
</dbReference>
<keyword evidence="4" id="KW-0597">Phosphoprotein</keyword>
<comment type="similarity">
    <text evidence="2">Belongs to the ATP-dependent AMP-binding enzyme family.</text>
</comment>
<evidence type="ECO:0000259" key="9">
    <source>
        <dbReference type="PROSITE" id="PS50075"/>
    </source>
</evidence>
<keyword evidence="5" id="KW-0436">Ligase</keyword>
<dbReference type="NCBIfam" id="TIGR01733">
    <property type="entry name" value="AA-adenyl-dom"/>
    <property type="match status" value="1"/>
</dbReference>
<comment type="caution">
    <text evidence="10">The sequence shown here is derived from an EMBL/GenBank/DDBJ whole genome shotgun (WGS) entry which is preliminary data.</text>
</comment>
<dbReference type="Proteomes" id="UP000190626">
    <property type="component" value="Unassembled WGS sequence"/>
</dbReference>
<dbReference type="Gene3D" id="3.30.559.30">
    <property type="entry name" value="Nonribosomal peptide synthetase, condensation domain"/>
    <property type="match status" value="2"/>
</dbReference>
<evidence type="ECO:0000256" key="2">
    <source>
        <dbReference type="ARBA" id="ARBA00006432"/>
    </source>
</evidence>
<dbReference type="PANTHER" id="PTHR45527">
    <property type="entry name" value="NONRIBOSOMAL PEPTIDE SYNTHETASE"/>
    <property type="match status" value="1"/>
</dbReference>
<dbReference type="PROSITE" id="PS00455">
    <property type="entry name" value="AMP_BINDING"/>
    <property type="match status" value="1"/>
</dbReference>
<dbReference type="SUPFAM" id="SSF52777">
    <property type="entry name" value="CoA-dependent acyltransferases"/>
    <property type="match status" value="4"/>
</dbReference>
<dbReference type="CDD" id="cd19534">
    <property type="entry name" value="E_NRPS"/>
    <property type="match status" value="1"/>
</dbReference>
<dbReference type="GO" id="GO:0031177">
    <property type="term" value="F:phosphopantetheine binding"/>
    <property type="evidence" value="ECO:0007669"/>
    <property type="project" value="TreeGrafter"/>
</dbReference>
<protein>
    <recommendedName>
        <fullName evidence="9">Carrier domain-containing protein</fullName>
    </recommendedName>
</protein>
<dbReference type="GO" id="GO:0044550">
    <property type="term" value="P:secondary metabolite biosynthetic process"/>
    <property type="evidence" value="ECO:0007669"/>
    <property type="project" value="UniProtKB-ARBA"/>
</dbReference>
<evidence type="ECO:0000256" key="7">
    <source>
        <dbReference type="ARBA" id="ARBA00023194"/>
    </source>
</evidence>
<dbReference type="PROSITE" id="PS50075">
    <property type="entry name" value="CARRIER"/>
    <property type="match status" value="1"/>
</dbReference>
<evidence type="ECO:0000256" key="6">
    <source>
        <dbReference type="ARBA" id="ARBA00022737"/>
    </source>
</evidence>
<keyword evidence="7" id="KW-0045">Antibiotic biosynthesis</keyword>